<keyword evidence="8" id="KW-0325">Glycoprotein</keyword>
<dbReference type="InterPro" id="IPR003599">
    <property type="entry name" value="Ig_sub"/>
</dbReference>
<accession>A0A2T7P317</accession>
<keyword evidence="3" id="KW-0732">Signal</keyword>
<feature type="disulfide bond" evidence="9">
    <location>
        <begin position="36"/>
        <end position="46"/>
    </location>
</feature>
<evidence type="ECO:0000259" key="11">
    <source>
        <dbReference type="PROSITE" id="PS50835"/>
    </source>
</evidence>
<evidence type="ECO:0000256" key="4">
    <source>
        <dbReference type="ARBA" id="ARBA00022737"/>
    </source>
</evidence>
<comment type="caution">
    <text evidence="12">The sequence shown here is derived from an EMBL/GenBank/DDBJ whole genome shotgun (WGS) entry which is preliminary data.</text>
</comment>
<feature type="domain" description="Ig-like" evidence="11">
    <location>
        <begin position="246"/>
        <end position="342"/>
    </location>
</feature>
<dbReference type="CDD" id="cd00096">
    <property type="entry name" value="Ig"/>
    <property type="match status" value="1"/>
</dbReference>
<sequence>MPKPVFFLLNSPGAIYDYPGRYGSGSEPVWLANVKCAGTETSLLRCSHDGLYEQDCGPLSDIAVICNIRKIEFSYIGPEVFAVNSFLFRDYDRTALFSDLNCQGTETNLAECNYSSFYNYKCTHGRDIALICKAEKGDIRITGNYGTTYGVGRVEMRMESEWYSLCATSFSNDDAGVVCRQLGFNGSTATTADVSLFGDKQGEVVVVDFNCSGREPSMFICLQKVESIREVCHTEEFGVICGEYPPSIITFFLNYQVDPTVTVTENSDVDMLCEAHGRPNPRMLFISNKDNKVLIDSKQNGVQLSEGKGQITTILRNVQCEDSADYRCEVENSVGRSNQSIRLLVPCSPRLKSFYAKLPSIEITNHRGNLSFEMTAYPAPGVKFIVHHGSTVNESVNIVSVKENVHVECVDELFAPASHTCKVTVRNMSAAHQGVYQIVFSNNRGEISFNFTVRLKAKVFTVDCQPLLELQGGLPTPPYVRSANSKYDDAQSNLCLLDIRTSASMSGSHGEASVMSLIHGNSFTRTISGNVTCMGTERSLAECQHPGFNTIDCEKSQVIGISCSFRAIYDYTGRFGSGSEPVWLANVKCAGTETSLLRCSHGGLYDQVCGPLDDIAVICNIRKIKDHDGTVLFSDLDCQGTETDLTQCNYSSLYNNKCIHGSDIAVVCKVETADIRLTGNYGTTYGVGRAEMRMESEWYSLCGTGFSNDDARVVCRQLGFNSSTATTADVSLFGVKQGEFVVVDFSCSGNEPSMFTCLQKVLNIRDVCDTEEFGIHHLS</sequence>
<feature type="domain" description="SRCR" evidence="10">
    <location>
        <begin position="139"/>
        <end position="242"/>
    </location>
</feature>
<keyword evidence="13" id="KW-1185">Reference proteome</keyword>
<dbReference type="OrthoDB" id="6286334at2759"/>
<feature type="domain" description="SRCR" evidence="10">
    <location>
        <begin position="99"/>
        <end position="133"/>
    </location>
</feature>
<gene>
    <name evidence="12" type="ORF">C0Q70_12999</name>
</gene>
<keyword evidence="5" id="KW-1133">Transmembrane helix</keyword>
<evidence type="ECO:0000313" key="12">
    <source>
        <dbReference type="EMBL" id="PVD27825.1"/>
    </source>
</evidence>
<feature type="disulfide bond" evidence="9">
    <location>
        <begin position="102"/>
        <end position="112"/>
    </location>
</feature>
<dbReference type="InterPro" id="IPR007110">
    <property type="entry name" value="Ig-like_dom"/>
</dbReference>
<dbReference type="AlphaFoldDB" id="A0A2T7P317"/>
<dbReference type="PROSITE" id="PS50287">
    <property type="entry name" value="SRCR_2"/>
    <property type="match status" value="6"/>
</dbReference>
<dbReference type="InterPro" id="IPR036772">
    <property type="entry name" value="SRCR-like_dom_sf"/>
</dbReference>
<evidence type="ECO:0000256" key="7">
    <source>
        <dbReference type="ARBA" id="ARBA00023157"/>
    </source>
</evidence>
<reference evidence="12 13" key="1">
    <citation type="submission" date="2018-04" db="EMBL/GenBank/DDBJ databases">
        <title>The genome of golden apple snail Pomacea canaliculata provides insight into stress tolerance and invasive adaptation.</title>
        <authorList>
            <person name="Liu C."/>
            <person name="Liu B."/>
            <person name="Ren Y."/>
            <person name="Zhang Y."/>
            <person name="Wang H."/>
            <person name="Li S."/>
            <person name="Jiang F."/>
            <person name="Yin L."/>
            <person name="Zhang G."/>
            <person name="Qian W."/>
            <person name="Fan W."/>
        </authorList>
    </citation>
    <scope>NUCLEOTIDE SEQUENCE [LARGE SCALE GENOMIC DNA]</scope>
    <source>
        <strain evidence="12">SZHN2017</strain>
        <tissue evidence="12">Muscle</tissue>
    </source>
</reference>
<dbReference type="Gene3D" id="3.10.250.10">
    <property type="entry name" value="SRCR-like domain"/>
    <property type="match status" value="7"/>
</dbReference>
<keyword evidence="2" id="KW-0812">Transmembrane</keyword>
<evidence type="ECO:0000313" key="13">
    <source>
        <dbReference type="Proteomes" id="UP000245119"/>
    </source>
</evidence>
<evidence type="ECO:0000256" key="1">
    <source>
        <dbReference type="ARBA" id="ARBA00004167"/>
    </source>
</evidence>
<dbReference type="Gene3D" id="2.60.40.10">
    <property type="entry name" value="Immunoglobulins"/>
    <property type="match status" value="2"/>
</dbReference>
<feature type="disulfide bond" evidence="9">
    <location>
        <begin position="589"/>
        <end position="599"/>
    </location>
</feature>
<dbReference type="PANTHER" id="PTHR48071:SF18">
    <property type="entry name" value="DELETED IN MALIGNANT BRAIN TUMORS 1 PROTEIN-RELATED"/>
    <property type="match status" value="1"/>
</dbReference>
<evidence type="ECO:0000256" key="3">
    <source>
        <dbReference type="ARBA" id="ARBA00022729"/>
    </source>
</evidence>
<dbReference type="InterPro" id="IPR001190">
    <property type="entry name" value="SRCR"/>
</dbReference>
<evidence type="ECO:0000259" key="10">
    <source>
        <dbReference type="PROSITE" id="PS50287"/>
    </source>
</evidence>
<dbReference type="GO" id="GO:0016020">
    <property type="term" value="C:membrane"/>
    <property type="evidence" value="ECO:0007669"/>
    <property type="project" value="UniProtKB-SubCell"/>
</dbReference>
<feature type="disulfide bond" evidence="9">
    <location>
        <begin position="747"/>
        <end position="757"/>
    </location>
</feature>
<keyword evidence="6" id="KW-0472">Membrane</keyword>
<dbReference type="PROSITE" id="PS50835">
    <property type="entry name" value="IG_LIKE"/>
    <property type="match status" value="1"/>
</dbReference>
<dbReference type="Proteomes" id="UP000245119">
    <property type="component" value="Linkage Group LG7"/>
</dbReference>
<dbReference type="FunFam" id="3.10.250.10:FF:000016">
    <property type="entry name" value="Scavenger receptor cysteine-rich protein type 12"/>
    <property type="match status" value="1"/>
</dbReference>
<dbReference type="PANTHER" id="PTHR48071">
    <property type="entry name" value="SRCR DOMAIN-CONTAINING PROTEIN"/>
    <property type="match status" value="1"/>
</dbReference>
<evidence type="ECO:0000256" key="6">
    <source>
        <dbReference type="ARBA" id="ARBA00023136"/>
    </source>
</evidence>
<dbReference type="SMART" id="SM00202">
    <property type="entry name" value="SR"/>
    <property type="match status" value="2"/>
</dbReference>
<name>A0A2T7P317_POMCA</name>
<feature type="domain" description="SRCR" evidence="10">
    <location>
        <begin position="22"/>
        <end position="67"/>
    </location>
</feature>
<dbReference type="SUPFAM" id="SSF48726">
    <property type="entry name" value="Immunoglobulin"/>
    <property type="match status" value="1"/>
</dbReference>
<comment type="caution">
    <text evidence="9">Lacks conserved residue(s) required for the propagation of feature annotation.</text>
</comment>
<keyword evidence="7 9" id="KW-1015">Disulfide bond</keyword>
<feature type="disulfide bond" evidence="9">
    <location>
        <begin position="211"/>
        <end position="221"/>
    </location>
</feature>
<dbReference type="InterPro" id="IPR036179">
    <property type="entry name" value="Ig-like_dom_sf"/>
</dbReference>
<evidence type="ECO:0000256" key="8">
    <source>
        <dbReference type="ARBA" id="ARBA00023180"/>
    </source>
</evidence>
<evidence type="ECO:0000256" key="9">
    <source>
        <dbReference type="PROSITE-ProRule" id="PRU00196"/>
    </source>
</evidence>
<comment type="subcellular location">
    <subcellularLocation>
        <location evidence="1">Membrane</location>
        <topology evidence="1">Single-pass membrane protein</topology>
    </subcellularLocation>
</comment>
<dbReference type="InterPro" id="IPR013098">
    <property type="entry name" value="Ig_I-set"/>
</dbReference>
<dbReference type="Pfam" id="PF00530">
    <property type="entry name" value="SRCR"/>
    <property type="match status" value="6"/>
</dbReference>
<organism evidence="12 13">
    <name type="scientific">Pomacea canaliculata</name>
    <name type="common">Golden apple snail</name>
    <dbReference type="NCBI Taxonomy" id="400727"/>
    <lineage>
        <taxon>Eukaryota</taxon>
        <taxon>Metazoa</taxon>
        <taxon>Spiralia</taxon>
        <taxon>Lophotrochozoa</taxon>
        <taxon>Mollusca</taxon>
        <taxon>Gastropoda</taxon>
        <taxon>Caenogastropoda</taxon>
        <taxon>Architaenioglossa</taxon>
        <taxon>Ampullarioidea</taxon>
        <taxon>Ampullariidae</taxon>
        <taxon>Pomacea</taxon>
    </lineage>
</organism>
<dbReference type="SMART" id="SM00409">
    <property type="entry name" value="IG"/>
    <property type="match status" value="2"/>
</dbReference>
<feature type="domain" description="SRCR" evidence="10">
    <location>
        <begin position="515"/>
        <end position="620"/>
    </location>
</feature>
<feature type="domain" description="SRCR" evidence="10">
    <location>
        <begin position="635"/>
        <end position="669"/>
    </location>
</feature>
<keyword evidence="4" id="KW-0677">Repeat</keyword>
<dbReference type="InterPro" id="IPR013783">
    <property type="entry name" value="Ig-like_fold"/>
</dbReference>
<feature type="disulfide bond" evidence="9">
    <location>
        <begin position="638"/>
        <end position="648"/>
    </location>
</feature>
<dbReference type="Pfam" id="PF07679">
    <property type="entry name" value="I-set"/>
    <property type="match status" value="1"/>
</dbReference>
<evidence type="ECO:0000256" key="5">
    <source>
        <dbReference type="ARBA" id="ARBA00022989"/>
    </source>
</evidence>
<protein>
    <submittedName>
        <fullName evidence="12">Uncharacterized protein</fullName>
    </submittedName>
</protein>
<dbReference type="EMBL" id="PZQS01000007">
    <property type="protein sequence ID" value="PVD27825.1"/>
    <property type="molecule type" value="Genomic_DNA"/>
</dbReference>
<dbReference type="SUPFAM" id="SSF56487">
    <property type="entry name" value="SRCR-like"/>
    <property type="match status" value="7"/>
</dbReference>
<proteinExistence type="predicted"/>
<dbReference type="STRING" id="400727.A0A2T7P317"/>
<feature type="domain" description="SRCR" evidence="10">
    <location>
        <begin position="675"/>
        <end position="779"/>
    </location>
</feature>
<evidence type="ECO:0000256" key="2">
    <source>
        <dbReference type="ARBA" id="ARBA00022692"/>
    </source>
</evidence>